<proteinExistence type="predicted"/>
<dbReference type="AlphaFoldDB" id="A0A1F6D9V0"/>
<name>A0A1F6D9V0_9BACT</name>
<dbReference type="Proteomes" id="UP000178042">
    <property type="component" value="Unassembled WGS sequence"/>
</dbReference>
<evidence type="ECO:0000259" key="1">
    <source>
        <dbReference type="Pfam" id="PF23951"/>
    </source>
</evidence>
<gene>
    <name evidence="2" type="ORF">A3C86_03655</name>
</gene>
<feature type="domain" description="DUF7282" evidence="1">
    <location>
        <begin position="82"/>
        <end position="161"/>
    </location>
</feature>
<evidence type="ECO:0000313" key="2">
    <source>
        <dbReference type="EMBL" id="OGG58214.1"/>
    </source>
</evidence>
<sequence>MSIDMNNKSSQMVAIVVVIASVAVAWNLGHKQGLNTTLVNELSDGILIEDSNSTASDEVYATDESVKEEASSIVTTSVNGESVSVRDQLAGSEVQVASLALTEMGWVGVRDNDGRVLGAGRFEAGSYKNVNVFLLRATVAGESYQALLYVDDGDKEFDLHKDILISGPNGGVAGTNFKAL</sequence>
<dbReference type="InterPro" id="IPR055706">
    <property type="entry name" value="Slg1/2_DUF7282"/>
</dbReference>
<dbReference type="EMBL" id="MFLD01000043">
    <property type="protein sequence ID" value="OGG58214.1"/>
    <property type="molecule type" value="Genomic_DNA"/>
</dbReference>
<accession>A0A1F6D9V0</accession>
<reference evidence="2 3" key="1">
    <citation type="journal article" date="2016" name="Nat. Commun.">
        <title>Thousands of microbial genomes shed light on interconnected biogeochemical processes in an aquifer system.</title>
        <authorList>
            <person name="Anantharaman K."/>
            <person name="Brown C.T."/>
            <person name="Hug L.A."/>
            <person name="Sharon I."/>
            <person name="Castelle C.J."/>
            <person name="Probst A.J."/>
            <person name="Thomas B.C."/>
            <person name="Singh A."/>
            <person name="Wilkins M.J."/>
            <person name="Karaoz U."/>
            <person name="Brodie E.L."/>
            <person name="Williams K.H."/>
            <person name="Hubbard S.S."/>
            <person name="Banfield J.F."/>
        </authorList>
    </citation>
    <scope>NUCLEOTIDE SEQUENCE [LARGE SCALE GENOMIC DNA]</scope>
</reference>
<dbReference type="Pfam" id="PF23951">
    <property type="entry name" value="DUF7282"/>
    <property type="match status" value="1"/>
</dbReference>
<comment type="caution">
    <text evidence="2">The sequence shown here is derived from an EMBL/GenBank/DDBJ whole genome shotgun (WGS) entry which is preliminary data.</text>
</comment>
<protein>
    <recommendedName>
        <fullName evidence="1">DUF7282 domain-containing protein</fullName>
    </recommendedName>
</protein>
<organism evidence="2 3">
    <name type="scientific">Candidatus Kaiserbacteria bacterium RIFCSPHIGHO2_02_FULL_49_16</name>
    <dbReference type="NCBI Taxonomy" id="1798490"/>
    <lineage>
        <taxon>Bacteria</taxon>
        <taxon>Candidatus Kaiseribacteriota</taxon>
    </lineage>
</organism>
<evidence type="ECO:0000313" key="3">
    <source>
        <dbReference type="Proteomes" id="UP000178042"/>
    </source>
</evidence>